<dbReference type="PANTHER" id="PTHR30582">
    <property type="entry name" value="L,D-TRANSPEPTIDASE"/>
    <property type="match status" value="1"/>
</dbReference>
<evidence type="ECO:0000256" key="2">
    <source>
        <dbReference type="ARBA" id="ARBA00005992"/>
    </source>
</evidence>
<protein>
    <submittedName>
        <fullName evidence="11">ErfK/YbiS/YcfS/YnhG</fullName>
    </submittedName>
</protein>
<dbReference type="SUPFAM" id="SSF141523">
    <property type="entry name" value="L,D-transpeptidase catalytic domain-like"/>
    <property type="match status" value="1"/>
</dbReference>
<evidence type="ECO:0000256" key="1">
    <source>
        <dbReference type="ARBA" id="ARBA00004752"/>
    </source>
</evidence>
<keyword evidence="6 9" id="KW-0133">Cell shape</keyword>
<dbReference type="PANTHER" id="PTHR30582:SF24">
    <property type="entry name" value="L,D-TRANSPEPTIDASE ERFK_SRFK-RELATED"/>
    <property type="match status" value="1"/>
</dbReference>
<dbReference type="InterPro" id="IPR002477">
    <property type="entry name" value="Peptidoglycan-bd-like"/>
</dbReference>
<evidence type="ECO:0000313" key="11">
    <source>
        <dbReference type="EMBL" id="KUK36492.1"/>
    </source>
</evidence>
<dbReference type="InterPro" id="IPR050979">
    <property type="entry name" value="LD-transpeptidase"/>
</dbReference>
<dbReference type="UniPathway" id="UPA00219"/>
<dbReference type="SUPFAM" id="SSF47090">
    <property type="entry name" value="PGBD-like"/>
    <property type="match status" value="2"/>
</dbReference>
<dbReference type="InterPro" id="IPR005490">
    <property type="entry name" value="LD_TPept_cat_dom"/>
</dbReference>
<name>A0A101FGB5_9THEO</name>
<organism evidence="11 12">
    <name type="scientific">Thermacetogenium phaeum</name>
    <dbReference type="NCBI Taxonomy" id="85874"/>
    <lineage>
        <taxon>Bacteria</taxon>
        <taxon>Bacillati</taxon>
        <taxon>Bacillota</taxon>
        <taxon>Clostridia</taxon>
        <taxon>Thermoanaerobacterales</taxon>
        <taxon>Thermoanaerobacteraceae</taxon>
        <taxon>Thermacetogenium</taxon>
    </lineage>
</organism>
<feature type="active site" description="Proton donor/acceptor" evidence="9">
    <location>
        <position position="192"/>
    </location>
</feature>
<dbReference type="PROSITE" id="PS52029">
    <property type="entry name" value="LD_TPASE"/>
    <property type="match status" value="1"/>
</dbReference>
<accession>A0A101FGB5</accession>
<proteinExistence type="inferred from homology"/>
<dbReference type="AlphaFoldDB" id="A0A101FGB5"/>
<dbReference type="InterPro" id="IPR036365">
    <property type="entry name" value="PGBD-like_sf"/>
</dbReference>
<comment type="pathway">
    <text evidence="1 9">Cell wall biogenesis; peptidoglycan biosynthesis.</text>
</comment>
<dbReference type="Pfam" id="PF01471">
    <property type="entry name" value="PG_binding_1"/>
    <property type="match status" value="2"/>
</dbReference>
<evidence type="ECO:0000259" key="10">
    <source>
        <dbReference type="PROSITE" id="PS52029"/>
    </source>
</evidence>
<keyword evidence="4" id="KW-0808">Transferase</keyword>
<dbReference type="GO" id="GO:0016757">
    <property type="term" value="F:glycosyltransferase activity"/>
    <property type="evidence" value="ECO:0007669"/>
    <property type="project" value="UniProtKB-KW"/>
</dbReference>
<dbReference type="GO" id="GO:0008360">
    <property type="term" value="P:regulation of cell shape"/>
    <property type="evidence" value="ECO:0007669"/>
    <property type="project" value="UniProtKB-UniRule"/>
</dbReference>
<keyword evidence="5" id="KW-0378">Hydrolase</keyword>
<dbReference type="Gene3D" id="1.10.101.10">
    <property type="entry name" value="PGBD-like superfamily/PGBD"/>
    <property type="match status" value="2"/>
</dbReference>
<dbReference type="InterPro" id="IPR038063">
    <property type="entry name" value="Transpep_catalytic_dom"/>
</dbReference>
<comment type="similarity">
    <text evidence="2">Belongs to the YkuD family.</text>
</comment>
<evidence type="ECO:0000256" key="3">
    <source>
        <dbReference type="ARBA" id="ARBA00022676"/>
    </source>
</evidence>
<comment type="caution">
    <text evidence="11">The sequence shown here is derived from an EMBL/GenBank/DDBJ whole genome shotgun (WGS) entry which is preliminary data.</text>
</comment>
<keyword evidence="7 9" id="KW-0573">Peptidoglycan synthesis</keyword>
<dbReference type="GO" id="GO:0071972">
    <property type="term" value="F:peptidoglycan L,D-transpeptidase activity"/>
    <property type="evidence" value="ECO:0007669"/>
    <property type="project" value="TreeGrafter"/>
</dbReference>
<evidence type="ECO:0000256" key="6">
    <source>
        <dbReference type="ARBA" id="ARBA00022960"/>
    </source>
</evidence>
<reference evidence="12" key="1">
    <citation type="journal article" date="2015" name="MBio">
        <title>Genome-Resolved Metagenomic Analysis Reveals Roles for Candidate Phyla and Other Microbial Community Members in Biogeochemical Transformations in Oil Reservoirs.</title>
        <authorList>
            <person name="Hu P."/>
            <person name="Tom L."/>
            <person name="Singh A."/>
            <person name="Thomas B.C."/>
            <person name="Baker B.J."/>
            <person name="Piceno Y.M."/>
            <person name="Andersen G.L."/>
            <person name="Banfield J.F."/>
        </authorList>
    </citation>
    <scope>NUCLEOTIDE SEQUENCE [LARGE SCALE GENOMIC DNA]</scope>
</reference>
<dbReference type="GO" id="GO:0005576">
    <property type="term" value="C:extracellular region"/>
    <property type="evidence" value="ECO:0007669"/>
    <property type="project" value="TreeGrafter"/>
</dbReference>
<gene>
    <name evidence="11" type="ORF">XD66_0798</name>
</gene>
<sequence length="319" mass="35833">MWSKLLRASLTVLLFLFTLLYPIHDLWGMPCACGEYNRVLYETTPPLKGEDVRELQNRLQQLGFYTGRCDGVYDSTTATAVRSFQKSRKQPSTGRVDHITWKQLGEGCEHRAATDSPTTPRNVSILVDLEKLTLTVFDGERPVREYPVAAGKPSTPSPVGEWKIIDKSSDWGGAFGVRWMGLNVPWGNYGIHGTNNPWSIGTAASAGCIRMFNEDVIQVYEWAPIGTRVKIQAPLSWLAGSRYRILEEGDCGRDVVYAQLLLREAGFNPYYCDGWYGNLTKLAVKCYQLHAGLPITGKIDEKTFEDLERRAGLLETEDQ</sequence>
<evidence type="ECO:0000256" key="8">
    <source>
        <dbReference type="ARBA" id="ARBA00023316"/>
    </source>
</evidence>
<evidence type="ECO:0000313" key="12">
    <source>
        <dbReference type="Proteomes" id="UP000053326"/>
    </source>
</evidence>
<dbReference type="GO" id="GO:0018104">
    <property type="term" value="P:peptidoglycan-protein cross-linking"/>
    <property type="evidence" value="ECO:0007669"/>
    <property type="project" value="TreeGrafter"/>
</dbReference>
<dbReference type="GO" id="GO:0071555">
    <property type="term" value="P:cell wall organization"/>
    <property type="evidence" value="ECO:0007669"/>
    <property type="project" value="UniProtKB-UniRule"/>
</dbReference>
<feature type="domain" description="L,D-TPase catalytic" evidence="10">
    <location>
        <begin position="123"/>
        <end position="232"/>
    </location>
</feature>
<evidence type="ECO:0000256" key="9">
    <source>
        <dbReference type="PROSITE-ProRule" id="PRU01373"/>
    </source>
</evidence>
<dbReference type="PATRIC" id="fig|85874.4.peg.153"/>
<dbReference type="EMBL" id="LGFO01000086">
    <property type="protein sequence ID" value="KUK36492.1"/>
    <property type="molecule type" value="Genomic_DNA"/>
</dbReference>
<dbReference type="Pfam" id="PF03734">
    <property type="entry name" value="YkuD"/>
    <property type="match status" value="1"/>
</dbReference>
<evidence type="ECO:0000256" key="7">
    <source>
        <dbReference type="ARBA" id="ARBA00022984"/>
    </source>
</evidence>
<keyword evidence="3" id="KW-0328">Glycosyltransferase</keyword>
<dbReference type="InterPro" id="IPR036366">
    <property type="entry name" value="PGBDSf"/>
</dbReference>
<evidence type="ECO:0000256" key="4">
    <source>
        <dbReference type="ARBA" id="ARBA00022679"/>
    </source>
</evidence>
<feature type="active site" description="Nucleophile" evidence="9">
    <location>
        <position position="208"/>
    </location>
</feature>
<dbReference type="Proteomes" id="UP000053326">
    <property type="component" value="Unassembled WGS sequence"/>
</dbReference>
<dbReference type="CDD" id="cd16913">
    <property type="entry name" value="YkuD_like"/>
    <property type="match status" value="1"/>
</dbReference>
<dbReference type="Gene3D" id="2.40.440.10">
    <property type="entry name" value="L,D-transpeptidase catalytic domain-like"/>
    <property type="match status" value="1"/>
</dbReference>
<keyword evidence="8 9" id="KW-0961">Cell wall biogenesis/degradation</keyword>
<evidence type="ECO:0000256" key="5">
    <source>
        <dbReference type="ARBA" id="ARBA00022801"/>
    </source>
</evidence>